<keyword evidence="2" id="KW-1185">Reference proteome</keyword>
<evidence type="ECO:0000313" key="2">
    <source>
        <dbReference type="Proteomes" id="UP000005408"/>
    </source>
</evidence>
<evidence type="ECO:0000313" key="1">
    <source>
        <dbReference type="EnsemblMetazoa" id="G9021.3:cds"/>
    </source>
</evidence>
<sequence length="189" mass="22503">MKPDMNSPEDHETKFFKAEFNAMVNKRHGSLTMTMDEYINLFKFLQYGDKCEIVTLLKSIIQERDRSMNITIEQHLSYMNHPGVRERTSRQREYFMKFADGNDTATREQILQGYERRMGDESTEEHREKINNLPIDSDGKVTYEVFLRNYLLEREQIGSRAKSRKIGIKLIFADEEDQMLILELERDDF</sequence>
<dbReference type="SUPFAM" id="SSF47473">
    <property type="entry name" value="EF-hand"/>
    <property type="match status" value="1"/>
</dbReference>
<dbReference type="AlphaFoldDB" id="A0A8W8P4J2"/>
<dbReference type="InterPro" id="IPR011992">
    <property type="entry name" value="EF-hand-dom_pair"/>
</dbReference>
<protein>
    <submittedName>
        <fullName evidence="1">Uncharacterized protein</fullName>
    </submittedName>
</protein>
<dbReference type="Proteomes" id="UP000005408">
    <property type="component" value="Unassembled WGS sequence"/>
</dbReference>
<proteinExistence type="predicted"/>
<organism evidence="1 2">
    <name type="scientific">Magallana gigas</name>
    <name type="common">Pacific oyster</name>
    <name type="synonym">Crassostrea gigas</name>
    <dbReference type="NCBI Taxonomy" id="29159"/>
    <lineage>
        <taxon>Eukaryota</taxon>
        <taxon>Metazoa</taxon>
        <taxon>Spiralia</taxon>
        <taxon>Lophotrochozoa</taxon>
        <taxon>Mollusca</taxon>
        <taxon>Bivalvia</taxon>
        <taxon>Autobranchia</taxon>
        <taxon>Pteriomorphia</taxon>
        <taxon>Ostreida</taxon>
        <taxon>Ostreoidea</taxon>
        <taxon>Ostreidae</taxon>
        <taxon>Magallana</taxon>
    </lineage>
</organism>
<dbReference type="Gene3D" id="1.10.238.10">
    <property type="entry name" value="EF-hand"/>
    <property type="match status" value="1"/>
</dbReference>
<name>A0A8W8P4J2_MAGGI</name>
<accession>A0A8W8P4J2</accession>
<reference evidence="1" key="1">
    <citation type="submission" date="2022-08" db="UniProtKB">
        <authorList>
            <consortium name="EnsemblMetazoa"/>
        </authorList>
    </citation>
    <scope>IDENTIFICATION</scope>
    <source>
        <strain evidence="1">05x7-T-G4-1.051#20</strain>
    </source>
</reference>
<dbReference type="EnsemblMetazoa" id="G9021.3">
    <property type="protein sequence ID" value="G9021.3:cds"/>
    <property type="gene ID" value="G9021"/>
</dbReference>